<proteinExistence type="predicted"/>
<dbReference type="AlphaFoldDB" id="A0A1H3FK77"/>
<dbReference type="EMBL" id="FNPC01000002">
    <property type="protein sequence ID" value="SDX91187.1"/>
    <property type="molecule type" value="Genomic_DNA"/>
</dbReference>
<evidence type="ECO:0000313" key="2">
    <source>
        <dbReference type="Proteomes" id="UP000199079"/>
    </source>
</evidence>
<keyword evidence="2" id="KW-1185">Reference proteome</keyword>
<name>A0A1H3FK77_9EURY</name>
<sequence>MSVNWKTFTIRHVPKCLPQESAGSGWWIRTQAGRFPNCLGDGFGPMCLDFAGSSPHRATEGVVHSVSASARTIVTGTGACRVTLSATLPMTTRLSPL</sequence>
<evidence type="ECO:0000313" key="1">
    <source>
        <dbReference type="EMBL" id="SDX91187.1"/>
    </source>
</evidence>
<gene>
    <name evidence="1" type="ORF">SAMN05216564_10288</name>
</gene>
<dbReference type="Proteomes" id="UP000199079">
    <property type="component" value="Unassembled WGS sequence"/>
</dbReference>
<accession>A0A1H3FK77</accession>
<organism evidence="1 2">
    <name type="scientific">Halopenitus persicus</name>
    <dbReference type="NCBI Taxonomy" id="1048396"/>
    <lineage>
        <taxon>Archaea</taxon>
        <taxon>Methanobacteriati</taxon>
        <taxon>Methanobacteriota</taxon>
        <taxon>Stenosarchaea group</taxon>
        <taxon>Halobacteria</taxon>
        <taxon>Halobacteriales</taxon>
        <taxon>Haloferacaceae</taxon>
        <taxon>Halopenitus</taxon>
    </lineage>
</organism>
<protein>
    <submittedName>
        <fullName evidence="1">Uncharacterized protein</fullName>
    </submittedName>
</protein>
<reference evidence="2" key="1">
    <citation type="submission" date="2016-10" db="EMBL/GenBank/DDBJ databases">
        <authorList>
            <person name="Varghese N."/>
            <person name="Submissions S."/>
        </authorList>
    </citation>
    <scope>NUCLEOTIDE SEQUENCE [LARGE SCALE GENOMIC DNA]</scope>
    <source>
        <strain evidence="2">DC30,IBRC 10041,KCTC 4046</strain>
    </source>
</reference>